<name>A0A2R6WBB9_MARPO</name>
<dbReference type="EMBL" id="KZ772787">
    <property type="protein sequence ID" value="PTQ31147.1"/>
    <property type="molecule type" value="Genomic_DNA"/>
</dbReference>
<proteinExistence type="predicted"/>
<organism evidence="1 2">
    <name type="scientific">Marchantia polymorpha</name>
    <name type="common">Common liverwort</name>
    <name type="synonym">Marchantia aquatica</name>
    <dbReference type="NCBI Taxonomy" id="3197"/>
    <lineage>
        <taxon>Eukaryota</taxon>
        <taxon>Viridiplantae</taxon>
        <taxon>Streptophyta</taxon>
        <taxon>Embryophyta</taxon>
        <taxon>Marchantiophyta</taxon>
        <taxon>Marchantiopsida</taxon>
        <taxon>Marchantiidae</taxon>
        <taxon>Marchantiales</taxon>
        <taxon>Marchantiaceae</taxon>
        <taxon>Marchantia</taxon>
    </lineage>
</organism>
<reference evidence="2" key="1">
    <citation type="journal article" date="2017" name="Cell">
        <title>Insights into land plant evolution garnered from the Marchantia polymorpha genome.</title>
        <authorList>
            <person name="Bowman J.L."/>
            <person name="Kohchi T."/>
            <person name="Yamato K.T."/>
            <person name="Jenkins J."/>
            <person name="Shu S."/>
            <person name="Ishizaki K."/>
            <person name="Yamaoka S."/>
            <person name="Nishihama R."/>
            <person name="Nakamura Y."/>
            <person name="Berger F."/>
            <person name="Adam C."/>
            <person name="Aki S.S."/>
            <person name="Althoff F."/>
            <person name="Araki T."/>
            <person name="Arteaga-Vazquez M.A."/>
            <person name="Balasubrmanian S."/>
            <person name="Barry K."/>
            <person name="Bauer D."/>
            <person name="Boehm C.R."/>
            <person name="Briginshaw L."/>
            <person name="Caballero-Perez J."/>
            <person name="Catarino B."/>
            <person name="Chen F."/>
            <person name="Chiyoda S."/>
            <person name="Chovatia M."/>
            <person name="Davies K.M."/>
            <person name="Delmans M."/>
            <person name="Demura T."/>
            <person name="Dierschke T."/>
            <person name="Dolan L."/>
            <person name="Dorantes-Acosta A.E."/>
            <person name="Eklund D.M."/>
            <person name="Florent S.N."/>
            <person name="Flores-Sandoval E."/>
            <person name="Fujiyama A."/>
            <person name="Fukuzawa H."/>
            <person name="Galik B."/>
            <person name="Grimanelli D."/>
            <person name="Grimwood J."/>
            <person name="Grossniklaus U."/>
            <person name="Hamada T."/>
            <person name="Haseloff J."/>
            <person name="Hetherington A.J."/>
            <person name="Higo A."/>
            <person name="Hirakawa Y."/>
            <person name="Hundley H.N."/>
            <person name="Ikeda Y."/>
            <person name="Inoue K."/>
            <person name="Inoue S.I."/>
            <person name="Ishida S."/>
            <person name="Jia Q."/>
            <person name="Kakita M."/>
            <person name="Kanazawa T."/>
            <person name="Kawai Y."/>
            <person name="Kawashima T."/>
            <person name="Kennedy M."/>
            <person name="Kinose K."/>
            <person name="Kinoshita T."/>
            <person name="Kohara Y."/>
            <person name="Koide E."/>
            <person name="Komatsu K."/>
            <person name="Kopischke S."/>
            <person name="Kubo M."/>
            <person name="Kyozuka J."/>
            <person name="Lagercrantz U."/>
            <person name="Lin S.S."/>
            <person name="Lindquist E."/>
            <person name="Lipzen A.M."/>
            <person name="Lu C.W."/>
            <person name="De Luna E."/>
            <person name="Martienssen R.A."/>
            <person name="Minamino N."/>
            <person name="Mizutani M."/>
            <person name="Mizutani M."/>
            <person name="Mochizuki N."/>
            <person name="Monte I."/>
            <person name="Mosher R."/>
            <person name="Nagasaki H."/>
            <person name="Nakagami H."/>
            <person name="Naramoto S."/>
            <person name="Nishitani K."/>
            <person name="Ohtani M."/>
            <person name="Okamoto T."/>
            <person name="Okumura M."/>
            <person name="Phillips J."/>
            <person name="Pollak B."/>
            <person name="Reinders A."/>
            <person name="Rovekamp M."/>
            <person name="Sano R."/>
            <person name="Sawa S."/>
            <person name="Schmid M.W."/>
            <person name="Shirakawa M."/>
            <person name="Solano R."/>
            <person name="Spunde A."/>
            <person name="Suetsugu N."/>
            <person name="Sugano S."/>
            <person name="Sugiyama A."/>
            <person name="Sun R."/>
            <person name="Suzuki Y."/>
            <person name="Takenaka M."/>
            <person name="Takezawa D."/>
            <person name="Tomogane H."/>
            <person name="Tsuzuki M."/>
            <person name="Ueda T."/>
            <person name="Umeda M."/>
            <person name="Ward J.M."/>
            <person name="Watanabe Y."/>
            <person name="Yazaki K."/>
            <person name="Yokoyama R."/>
            <person name="Yoshitake Y."/>
            <person name="Yotsui I."/>
            <person name="Zachgo S."/>
            <person name="Schmutz J."/>
        </authorList>
    </citation>
    <scope>NUCLEOTIDE SEQUENCE [LARGE SCALE GENOMIC DNA]</scope>
    <source>
        <strain evidence="2">Tak-1</strain>
    </source>
</reference>
<reference evidence="1" key="2">
    <citation type="submission" date="2017-12" db="EMBL/GenBank/DDBJ databases">
        <title>WGS assembly of Marchantia polymorpha.</title>
        <authorList>
            <person name="Bowman J.L."/>
            <person name="Kohchi T."/>
            <person name="Yamato K.T."/>
            <person name="Jenkins J."/>
            <person name="Shu S."/>
            <person name="Ishizaki K."/>
            <person name="Yamaoka S."/>
            <person name="Nishihama R."/>
            <person name="Nakamura Y."/>
            <person name="Berger F."/>
            <person name="Adam C."/>
            <person name="Aki S.S."/>
            <person name="Althoff F."/>
            <person name="Araki T."/>
            <person name="Arteaga-Vazquez M.A."/>
            <person name="Balasubrmanian S."/>
            <person name="Bauer D."/>
            <person name="Boehm C.R."/>
            <person name="Briginshaw L."/>
            <person name="Caballero-Perez J."/>
            <person name="Catarino B."/>
            <person name="Chen F."/>
            <person name="Chiyoda S."/>
            <person name="Chovatia M."/>
            <person name="Davies K.M."/>
            <person name="Delmans M."/>
            <person name="Demura T."/>
            <person name="Dierschke T."/>
            <person name="Dolan L."/>
            <person name="Dorantes-Acosta A.E."/>
            <person name="Eklund D.M."/>
            <person name="Florent S.N."/>
            <person name="Flores-Sandoval E."/>
            <person name="Fujiyama A."/>
            <person name="Fukuzawa H."/>
            <person name="Galik B."/>
            <person name="Grimanelli D."/>
            <person name="Grimwood J."/>
            <person name="Grossniklaus U."/>
            <person name="Hamada T."/>
            <person name="Haseloff J."/>
            <person name="Hetherington A.J."/>
            <person name="Higo A."/>
            <person name="Hirakawa Y."/>
            <person name="Hundley H.N."/>
            <person name="Ikeda Y."/>
            <person name="Inoue K."/>
            <person name="Inoue S."/>
            <person name="Ishida S."/>
            <person name="Jia Q."/>
            <person name="Kakita M."/>
            <person name="Kanazawa T."/>
            <person name="Kawai Y."/>
            <person name="Kawashima T."/>
            <person name="Kennedy M."/>
            <person name="Kinose K."/>
            <person name="Kinoshita T."/>
            <person name="Kohara Y."/>
            <person name="Koide E."/>
            <person name="Komatsu K."/>
            <person name="Kopischke S."/>
            <person name="Kubo M."/>
            <person name="Kyozuka J."/>
            <person name="Lagercrantz U."/>
            <person name="Lin S.S."/>
            <person name="Lindquist E."/>
            <person name="Lipzen A.M."/>
            <person name="Lu C."/>
            <person name="Luna E.D."/>
            <person name="Martienssen R.A."/>
            <person name="Minamino N."/>
            <person name="Mizutani M."/>
            <person name="Mizutani M."/>
            <person name="Mochizuki N."/>
            <person name="Monte I."/>
            <person name="Mosher R."/>
            <person name="Nagasaki H."/>
            <person name="Nakagami H."/>
            <person name="Naramoto S."/>
            <person name="Nishitani K."/>
            <person name="Ohtani M."/>
            <person name="Okamoto T."/>
            <person name="Okumura M."/>
            <person name="Phillips J."/>
            <person name="Pollak B."/>
            <person name="Reinders A."/>
            <person name="Roevekamp M."/>
            <person name="Sano R."/>
            <person name="Sawa S."/>
            <person name="Schmid M.W."/>
            <person name="Shirakawa M."/>
            <person name="Solano R."/>
            <person name="Spunde A."/>
            <person name="Suetsugu N."/>
            <person name="Sugano S."/>
            <person name="Sugiyama A."/>
            <person name="Sun R."/>
            <person name="Suzuki Y."/>
            <person name="Takenaka M."/>
            <person name="Takezawa D."/>
            <person name="Tomogane H."/>
            <person name="Tsuzuki M."/>
            <person name="Ueda T."/>
            <person name="Umeda M."/>
            <person name="Ward J.M."/>
            <person name="Watanabe Y."/>
            <person name="Yazaki K."/>
            <person name="Yokoyama R."/>
            <person name="Yoshitake Y."/>
            <person name="Yotsui I."/>
            <person name="Zachgo S."/>
            <person name="Schmutz J."/>
        </authorList>
    </citation>
    <scope>NUCLEOTIDE SEQUENCE [LARGE SCALE GENOMIC DNA]</scope>
    <source>
        <strain evidence="1">Tak-1</strain>
    </source>
</reference>
<dbReference type="AlphaFoldDB" id="A0A2R6WBB9"/>
<accession>A0A2R6WBB9</accession>
<keyword evidence="2" id="KW-1185">Reference proteome</keyword>
<protein>
    <submittedName>
        <fullName evidence="1">Uncharacterized protein</fullName>
    </submittedName>
</protein>
<evidence type="ECO:0000313" key="2">
    <source>
        <dbReference type="Proteomes" id="UP000244005"/>
    </source>
</evidence>
<dbReference type="Proteomes" id="UP000244005">
    <property type="component" value="Unassembled WGS sequence"/>
</dbReference>
<gene>
    <name evidence="1" type="ORF">MARPO_0115s0062</name>
</gene>
<sequence length="128" mass="14507">MSICTCMKSRCRSVYMCMDTMSLCAVDKDSAFFSRQDLVSSKSAIIVAQGFLVGRMLLYPRWRRSLFLNLLPRIKLDSKSSTFRIRTDLQAQAGQDTSGKQGGLAATRNDERILPVASQLNLWTYLRQ</sequence>
<evidence type="ECO:0000313" key="1">
    <source>
        <dbReference type="EMBL" id="PTQ31147.1"/>
    </source>
</evidence>
<dbReference type="EMBL" id="KZ772787">
    <property type="protein sequence ID" value="PTQ31146.1"/>
    <property type="molecule type" value="Genomic_DNA"/>
</dbReference>